<dbReference type="InterPro" id="IPR005068">
    <property type="entry name" value="Phage_lambda_Stf-r2"/>
</dbReference>
<dbReference type="EMBL" id="JAEOAH010000013">
    <property type="protein sequence ID" value="MBK3495326.1"/>
    <property type="molecule type" value="Genomic_DNA"/>
</dbReference>
<dbReference type="RefSeq" id="WP_200749070.1">
    <property type="nucleotide sequence ID" value="NZ_JAEOAH010000013.1"/>
</dbReference>
<gene>
    <name evidence="1" type="ORF">JFL43_10790</name>
</gene>
<reference evidence="1 2" key="1">
    <citation type="submission" date="2020-12" db="EMBL/GenBank/DDBJ databases">
        <title>YIM B01967 draft genome.</title>
        <authorList>
            <person name="Yan X."/>
        </authorList>
    </citation>
    <scope>NUCLEOTIDE SEQUENCE [LARGE SCALE GENOMIC DNA]</scope>
    <source>
        <strain evidence="1 2">YIM B01967</strain>
    </source>
</reference>
<evidence type="ECO:0000313" key="1">
    <source>
        <dbReference type="EMBL" id="MBK3495326.1"/>
    </source>
</evidence>
<dbReference type="Proteomes" id="UP000618943">
    <property type="component" value="Unassembled WGS sequence"/>
</dbReference>
<evidence type="ECO:0000313" key="2">
    <source>
        <dbReference type="Proteomes" id="UP000618943"/>
    </source>
</evidence>
<keyword evidence="2" id="KW-1185">Reference proteome</keyword>
<sequence>MEDANGVFDREYNAQEFTDYFATLVTTGVMKGAGNQLVVSVDGSSMMSKLSTGIAFLEGRYYANDSVLNLTHDTEVVGKSRIDRVVIRLDLSTEARHVKSFVKKGVASASPVAPVLTQTPNVYEISVAQVKLIGGQTYIASNNVTSERGTNIICPWAGSRILPNFDNDELANLVGKVNNELVDASTTRKGVVKLNDTVSSTSTNEASTPNALKTVNDKLINMNVLLGQGASAVGDAFGQRVAIGAGATTGAFATVALGTNAIALNINEGVLGGSSSDFSTTKWKIPGSLSVSGTKNFEIPHPHPDKKHTHVIRHGAVESPTTGDTLYRYTVEAREDGQVVELQLPDYFEHLNANVDVWVNPHLHFGRAFGVVEGDILKVTCEKIGLYKVLIIGTRNDDNVQDWYVKGVEREIGESWLGETNVFEVEELTEVTEFEEVMQ</sequence>
<name>A0ABS1H7E2_9BACL</name>
<comment type="caution">
    <text evidence="1">The sequence shown here is derived from an EMBL/GenBank/DDBJ whole genome shotgun (WGS) entry which is preliminary data.</text>
</comment>
<protein>
    <submittedName>
        <fullName evidence="1">Tail fiber protein</fullName>
    </submittedName>
</protein>
<organism evidence="1 2">
    <name type="scientific">Viridibacillus soli</name>
    <dbReference type="NCBI Taxonomy" id="2798301"/>
    <lineage>
        <taxon>Bacteria</taxon>
        <taxon>Bacillati</taxon>
        <taxon>Bacillota</taxon>
        <taxon>Bacilli</taxon>
        <taxon>Bacillales</taxon>
        <taxon>Caryophanaceae</taxon>
        <taxon>Viridibacillus</taxon>
    </lineage>
</organism>
<dbReference type="Pfam" id="PF03406">
    <property type="entry name" value="Phage_fiber_2"/>
    <property type="match status" value="1"/>
</dbReference>
<proteinExistence type="predicted"/>
<accession>A0ABS1H7E2</accession>